<evidence type="ECO:0000313" key="3">
    <source>
        <dbReference type="EMBL" id="KAK5163458.1"/>
    </source>
</evidence>
<feature type="signal peptide" evidence="1">
    <location>
        <begin position="1"/>
        <end position="23"/>
    </location>
</feature>
<protein>
    <submittedName>
        <fullName evidence="3">GTP-binding protein gtr2</fullName>
    </submittedName>
</protein>
<dbReference type="RefSeq" id="XP_064653935.1">
    <property type="nucleotide sequence ID" value="XM_064807857.1"/>
</dbReference>
<feature type="domain" description="Beta-glucuronidase C-terminal" evidence="2">
    <location>
        <begin position="415"/>
        <end position="518"/>
    </location>
</feature>
<dbReference type="Pfam" id="PF16862">
    <property type="entry name" value="Glyco_hydro_79C"/>
    <property type="match status" value="1"/>
</dbReference>
<dbReference type="PANTHER" id="PTHR36183:SF2">
    <property type="entry name" value="BETA-GLUCURONIDASE C-TERMINAL DOMAIN-CONTAINING PROTEIN"/>
    <property type="match status" value="1"/>
</dbReference>
<dbReference type="AlphaFoldDB" id="A0AAV9NY71"/>
<accession>A0AAV9NY71</accession>
<gene>
    <name evidence="3" type="primary">GTR2_1</name>
    <name evidence="3" type="ORF">LTR77_010640</name>
</gene>
<dbReference type="Gene3D" id="3.20.20.80">
    <property type="entry name" value="Glycosidases"/>
    <property type="match status" value="1"/>
</dbReference>
<comment type="caution">
    <text evidence="3">The sequence shown here is derived from an EMBL/GenBank/DDBJ whole genome shotgun (WGS) entry which is preliminary data.</text>
</comment>
<evidence type="ECO:0000259" key="2">
    <source>
        <dbReference type="Pfam" id="PF16862"/>
    </source>
</evidence>
<dbReference type="Gene3D" id="2.60.40.1180">
    <property type="entry name" value="Golgi alpha-mannosidase II"/>
    <property type="match status" value="1"/>
</dbReference>
<organism evidence="3 4">
    <name type="scientific">Saxophila tyrrhenica</name>
    <dbReference type="NCBI Taxonomy" id="1690608"/>
    <lineage>
        <taxon>Eukaryota</taxon>
        <taxon>Fungi</taxon>
        <taxon>Dikarya</taxon>
        <taxon>Ascomycota</taxon>
        <taxon>Pezizomycotina</taxon>
        <taxon>Dothideomycetes</taxon>
        <taxon>Dothideomycetidae</taxon>
        <taxon>Mycosphaerellales</taxon>
        <taxon>Extremaceae</taxon>
        <taxon>Saxophila</taxon>
    </lineage>
</organism>
<keyword evidence="1" id="KW-0732">Signal</keyword>
<dbReference type="InterPro" id="IPR013780">
    <property type="entry name" value="Glyco_hydro_b"/>
</dbReference>
<dbReference type="SUPFAM" id="SSF51445">
    <property type="entry name" value="(Trans)glycosidases"/>
    <property type="match status" value="1"/>
</dbReference>
<dbReference type="InterPro" id="IPR052974">
    <property type="entry name" value="GH79_Enzymes"/>
</dbReference>
<sequence length="526" mass="58198">MAPSIRCTTALSLLTMQATIATSETFSFSSPNKVPKGASGIVPKDFASYSWPGHWFTDFAGNATYPNLFSKDILDLLASKTGAQPFVRIGGTSTDRIWYNASQQVASRNVFENTGSLTSNIGIPDRVEIGPAFFEGFRNFPDTSFSWQMNMGNTYGTPGGLENALEVARHVMHTVGGRLDSFEIGNEPDIFYLVGHRPKNYTLADYVRQWNEYADACSSQVLKGNPYGLAETRFFQGLTTASGEQEWSADNVLNSGLDKHNHLKSMSMHHYDSNGEPWVRLQNSFMNHTNIAANVSLYDDDIAASHNYKPSLPFILGETNSDSSNLNMSQFIGVFGSALWTIDRTFLSMAANMQRQNFIQGTTFGYTQWVPVPLEGRQPYTRPPLYGYIFAADALGRHPKAQVYPIPTSVWNLSAYGIYQAGKLAKYAVINLDEYNSTASYARPEQRVRLTVPKHVRHVGIERLTAAGADADEGVQWAGLSWNYTDGRLAQSGKHKVERVQARRGVVNLQIPSTQAVLVALDGCQD</sequence>
<dbReference type="PANTHER" id="PTHR36183">
    <property type="entry name" value="BETA-GLUCURONIDASE"/>
    <property type="match status" value="1"/>
</dbReference>
<evidence type="ECO:0000256" key="1">
    <source>
        <dbReference type="SAM" id="SignalP"/>
    </source>
</evidence>
<dbReference type="Proteomes" id="UP001337655">
    <property type="component" value="Unassembled WGS sequence"/>
</dbReference>
<dbReference type="EMBL" id="JAVRRT010000025">
    <property type="protein sequence ID" value="KAK5163458.1"/>
    <property type="molecule type" value="Genomic_DNA"/>
</dbReference>
<name>A0AAV9NY71_9PEZI</name>
<reference evidence="3 4" key="1">
    <citation type="submission" date="2023-08" db="EMBL/GenBank/DDBJ databases">
        <title>Black Yeasts Isolated from many extreme environments.</title>
        <authorList>
            <person name="Coleine C."/>
            <person name="Stajich J.E."/>
            <person name="Selbmann L."/>
        </authorList>
    </citation>
    <scope>NUCLEOTIDE SEQUENCE [LARGE SCALE GENOMIC DNA]</scope>
    <source>
        <strain evidence="3 4">CCFEE 5935</strain>
    </source>
</reference>
<dbReference type="GeneID" id="89931965"/>
<dbReference type="InterPro" id="IPR017853">
    <property type="entry name" value="GH"/>
</dbReference>
<keyword evidence="4" id="KW-1185">Reference proteome</keyword>
<dbReference type="InterPro" id="IPR031728">
    <property type="entry name" value="GlcAase_C"/>
</dbReference>
<proteinExistence type="predicted"/>
<feature type="chain" id="PRO_5043440711" evidence="1">
    <location>
        <begin position="24"/>
        <end position="526"/>
    </location>
</feature>
<evidence type="ECO:0000313" key="4">
    <source>
        <dbReference type="Proteomes" id="UP001337655"/>
    </source>
</evidence>